<name>A0A8J6THG6_9CHLR</name>
<feature type="region of interest" description="Disordered" evidence="1">
    <location>
        <begin position="1"/>
        <end position="44"/>
    </location>
</feature>
<proteinExistence type="predicted"/>
<gene>
    <name evidence="2" type="ORF">H8E29_04940</name>
</gene>
<dbReference type="Proteomes" id="UP000614469">
    <property type="component" value="Unassembled WGS sequence"/>
</dbReference>
<dbReference type="AlphaFoldDB" id="A0A8J6THG6"/>
<protein>
    <submittedName>
        <fullName evidence="2">Uncharacterized protein</fullName>
    </submittedName>
</protein>
<comment type="caution">
    <text evidence="2">The sequence shown here is derived from an EMBL/GenBank/DDBJ whole genome shotgun (WGS) entry which is preliminary data.</text>
</comment>
<accession>A0A8J6THG6</accession>
<organism evidence="2 3">
    <name type="scientific">Candidatus Desulfolinea nitratireducens</name>
    <dbReference type="NCBI Taxonomy" id="2841698"/>
    <lineage>
        <taxon>Bacteria</taxon>
        <taxon>Bacillati</taxon>
        <taxon>Chloroflexota</taxon>
        <taxon>Anaerolineae</taxon>
        <taxon>Anaerolineales</taxon>
        <taxon>Anaerolineales incertae sedis</taxon>
        <taxon>Candidatus Desulfolinea</taxon>
    </lineage>
</organism>
<evidence type="ECO:0000256" key="1">
    <source>
        <dbReference type="SAM" id="MobiDB-lite"/>
    </source>
</evidence>
<reference evidence="2 3" key="1">
    <citation type="submission" date="2020-08" db="EMBL/GenBank/DDBJ databases">
        <title>Bridging the membrane lipid divide: bacteria of the FCB group superphylum have the potential to synthesize archaeal ether lipids.</title>
        <authorList>
            <person name="Villanueva L."/>
            <person name="Von Meijenfeldt F.A.B."/>
            <person name="Westbye A.B."/>
            <person name="Yadav S."/>
            <person name="Hopmans E.C."/>
            <person name="Dutilh B.E."/>
            <person name="Sinninghe Damste J.S."/>
        </authorList>
    </citation>
    <scope>NUCLEOTIDE SEQUENCE [LARGE SCALE GENOMIC DNA]</scope>
    <source>
        <strain evidence="2">NIOZ-UU36</strain>
    </source>
</reference>
<sequence length="202" mass="22705">MSDRRNPFGDMPASESSSAAPPDIYESLPMAAPRRRKRDWERNHQSEKVVYRGVDPQAALQVRQLAEELHVPIGEVARALLEYGLDAYSRGKLILAPRPNPERLRMTLFPKRTASKRKIGKAGRKKLPKEASWRVVTTWRNFSAELKDEIGVLASEKGLDIPVGELISAFLQYALKAYSSGELVLQPVEKTTNYSLVLDGDF</sequence>
<evidence type="ECO:0000313" key="2">
    <source>
        <dbReference type="EMBL" id="MBC8334590.1"/>
    </source>
</evidence>
<feature type="compositionally biased region" description="Low complexity" evidence="1">
    <location>
        <begin position="12"/>
        <end position="22"/>
    </location>
</feature>
<evidence type="ECO:0000313" key="3">
    <source>
        <dbReference type="Proteomes" id="UP000614469"/>
    </source>
</evidence>
<dbReference type="EMBL" id="JACNJN010000072">
    <property type="protein sequence ID" value="MBC8334590.1"/>
    <property type="molecule type" value="Genomic_DNA"/>
</dbReference>